<dbReference type="InterPro" id="IPR036388">
    <property type="entry name" value="WH-like_DNA-bd_sf"/>
</dbReference>
<dbReference type="InterPro" id="IPR039422">
    <property type="entry name" value="MarR/SlyA-like"/>
</dbReference>
<dbReference type="PANTHER" id="PTHR33164">
    <property type="entry name" value="TRANSCRIPTIONAL REGULATOR, MARR FAMILY"/>
    <property type="match status" value="1"/>
</dbReference>
<sequence length="181" mass="20357">MMYLGKLNINKARELIMECPAVLTTSELFRELLRLTRSYALCEARLRHRLGLNDTDLRAVNLLRSMQTPSSGQLARELGVSSAGITSVLDRLEARGVVERRHHASDRRRTLVVPGPNFPVSTGPGQVLLRHLHTFSAQLDEPDRVRLRAELEASRRELDQRETGSSEEHQATTPQPGSRES</sequence>
<evidence type="ECO:0000259" key="2">
    <source>
        <dbReference type="PROSITE" id="PS50995"/>
    </source>
</evidence>
<dbReference type="InterPro" id="IPR036390">
    <property type="entry name" value="WH_DNA-bd_sf"/>
</dbReference>
<protein>
    <submittedName>
        <fullName evidence="3">DNA-binding MarR family transcriptional regulator</fullName>
    </submittedName>
</protein>
<dbReference type="GO" id="GO:0003677">
    <property type="term" value="F:DNA binding"/>
    <property type="evidence" value="ECO:0007669"/>
    <property type="project" value="UniProtKB-KW"/>
</dbReference>
<gene>
    <name evidence="3" type="ORF">ATK23_0787</name>
</gene>
<accession>A0ABX4MW90</accession>
<dbReference type="InterPro" id="IPR000835">
    <property type="entry name" value="HTH_MarR-typ"/>
</dbReference>
<feature type="compositionally biased region" description="Basic and acidic residues" evidence="1">
    <location>
        <begin position="151"/>
        <end position="170"/>
    </location>
</feature>
<dbReference type="Pfam" id="PF01047">
    <property type="entry name" value="MarR"/>
    <property type="match status" value="1"/>
</dbReference>
<dbReference type="EMBL" id="PGEY01000001">
    <property type="protein sequence ID" value="PJJ43593.1"/>
    <property type="molecule type" value="Genomic_DNA"/>
</dbReference>
<feature type="compositionally biased region" description="Polar residues" evidence="1">
    <location>
        <begin position="171"/>
        <end position="181"/>
    </location>
</feature>
<keyword evidence="3" id="KW-0238">DNA-binding</keyword>
<dbReference type="PANTHER" id="PTHR33164:SF43">
    <property type="entry name" value="HTH-TYPE TRANSCRIPTIONAL REPRESSOR YETL"/>
    <property type="match status" value="1"/>
</dbReference>
<dbReference type="PROSITE" id="PS50995">
    <property type="entry name" value="HTH_MARR_2"/>
    <property type="match status" value="1"/>
</dbReference>
<dbReference type="RefSeq" id="WP_083515397.1">
    <property type="nucleotide sequence ID" value="NZ_PGEY01000001.1"/>
</dbReference>
<comment type="caution">
    <text evidence="3">The sequence shown here is derived from an EMBL/GenBank/DDBJ whole genome shotgun (WGS) entry which is preliminary data.</text>
</comment>
<dbReference type="Proteomes" id="UP000229263">
    <property type="component" value="Unassembled WGS sequence"/>
</dbReference>
<dbReference type="SMART" id="SM00347">
    <property type="entry name" value="HTH_MARR"/>
    <property type="match status" value="1"/>
</dbReference>
<name>A0ABX4MW90_9MICC</name>
<evidence type="ECO:0000313" key="4">
    <source>
        <dbReference type="Proteomes" id="UP000229263"/>
    </source>
</evidence>
<evidence type="ECO:0000256" key="1">
    <source>
        <dbReference type="SAM" id="MobiDB-lite"/>
    </source>
</evidence>
<keyword evidence="4" id="KW-1185">Reference proteome</keyword>
<feature type="domain" description="HTH marR-type" evidence="2">
    <location>
        <begin position="25"/>
        <end position="153"/>
    </location>
</feature>
<dbReference type="Gene3D" id="1.10.10.10">
    <property type="entry name" value="Winged helix-like DNA-binding domain superfamily/Winged helix DNA-binding domain"/>
    <property type="match status" value="1"/>
</dbReference>
<proteinExistence type="predicted"/>
<feature type="region of interest" description="Disordered" evidence="1">
    <location>
        <begin position="151"/>
        <end position="181"/>
    </location>
</feature>
<dbReference type="SUPFAM" id="SSF46785">
    <property type="entry name" value="Winged helix' DNA-binding domain"/>
    <property type="match status" value="1"/>
</dbReference>
<evidence type="ECO:0000313" key="3">
    <source>
        <dbReference type="EMBL" id="PJJ43593.1"/>
    </source>
</evidence>
<organism evidence="3 4">
    <name type="scientific">Glutamicibacter mysorens</name>
    <dbReference type="NCBI Taxonomy" id="257984"/>
    <lineage>
        <taxon>Bacteria</taxon>
        <taxon>Bacillati</taxon>
        <taxon>Actinomycetota</taxon>
        <taxon>Actinomycetes</taxon>
        <taxon>Micrococcales</taxon>
        <taxon>Micrococcaceae</taxon>
        <taxon>Glutamicibacter</taxon>
    </lineage>
</organism>
<reference evidence="3 4" key="1">
    <citation type="submission" date="2017-11" db="EMBL/GenBank/DDBJ databases">
        <title>Sequencing the genomes of 1000 actinobacteria strains.</title>
        <authorList>
            <person name="Klenk H.-P."/>
        </authorList>
    </citation>
    <scope>NUCLEOTIDE SEQUENCE [LARGE SCALE GENOMIC DNA]</scope>
    <source>
        <strain evidence="3 4">DSM 12798</strain>
    </source>
</reference>